<feature type="compositionally biased region" description="Low complexity" evidence="10">
    <location>
        <begin position="366"/>
        <end position="381"/>
    </location>
</feature>
<dbReference type="GO" id="GO:0004674">
    <property type="term" value="F:protein serine/threonine kinase activity"/>
    <property type="evidence" value="ECO:0007669"/>
    <property type="project" value="UniProtKB-KW"/>
</dbReference>
<dbReference type="PROSITE" id="PS50011">
    <property type="entry name" value="PROTEIN_KINASE_DOM"/>
    <property type="match status" value="1"/>
</dbReference>
<dbReference type="Gene3D" id="1.10.510.10">
    <property type="entry name" value="Transferase(Phosphotransferase) domain 1"/>
    <property type="match status" value="1"/>
</dbReference>
<feature type="domain" description="Protein kinase" evidence="11">
    <location>
        <begin position="30"/>
        <end position="301"/>
    </location>
</feature>
<feature type="region of interest" description="Disordered" evidence="10">
    <location>
        <begin position="366"/>
        <end position="387"/>
    </location>
</feature>
<keyword evidence="6 9" id="KW-0067">ATP-binding</keyword>
<keyword evidence="3" id="KW-0808">Transferase</keyword>
<dbReference type="SMART" id="SM00220">
    <property type="entry name" value="S_TKc"/>
    <property type="match status" value="1"/>
</dbReference>
<evidence type="ECO:0000259" key="11">
    <source>
        <dbReference type="PROSITE" id="PS50011"/>
    </source>
</evidence>
<evidence type="ECO:0000256" key="2">
    <source>
        <dbReference type="ARBA" id="ARBA00022527"/>
    </source>
</evidence>
<reference evidence="12" key="1">
    <citation type="submission" date="2021-01" db="EMBL/GenBank/DDBJ databases">
        <authorList>
            <person name="Corre E."/>
            <person name="Pelletier E."/>
            <person name="Niang G."/>
            <person name="Scheremetjew M."/>
            <person name="Finn R."/>
            <person name="Kale V."/>
            <person name="Holt S."/>
            <person name="Cochrane G."/>
            <person name="Meng A."/>
            <person name="Brown T."/>
            <person name="Cohen L."/>
        </authorList>
    </citation>
    <scope>NUCLEOTIDE SEQUENCE</scope>
    <source>
        <strain evidence="12">SAG 11-49</strain>
    </source>
</reference>
<dbReference type="PANTHER" id="PTHR22967:SF57">
    <property type="entry name" value="AUXILIN, ISOFORM A-RELATED"/>
    <property type="match status" value="1"/>
</dbReference>
<evidence type="ECO:0000313" key="12">
    <source>
        <dbReference type="EMBL" id="CAD8676014.1"/>
    </source>
</evidence>
<evidence type="ECO:0000256" key="8">
    <source>
        <dbReference type="ARBA" id="ARBA00048679"/>
    </source>
</evidence>
<gene>
    <name evidence="12" type="ORF">CLEI1391_LOCUS7217</name>
</gene>
<organism evidence="12">
    <name type="scientific">Chlamydomonas leiostraca</name>
    <dbReference type="NCBI Taxonomy" id="1034604"/>
    <lineage>
        <taxon>Eukaryota</taxon>
        <taxon>Viridiplantae</taxon>
        <taxon>Chlorophyta</taxon>
        <taxon>core chlorophytes</taxon>
        <taxon>Chlorophyceae</taxon>
        <taxon>CS clade</taxon>
        <taxon>Chlamydomonadales</taxon>
        <taxon>Chlamydomonadaceae</taxon>
        <taxon>Chlamydomonas</taxon>
    </lineage>
</organism>
<comment type="catalytic activity">
    <reaction evidence="7">
        <text>L-threonyl-[protein] + ATP = O-phospho-L-threonyl-[protein] + ADP + H(+)</text>
        <dbReference type="Rhea" id="RHEA:46608"/>
        <dbReference type="Rhea" id="RHEA-COMP:11060"/>
        <dbReference type="Rhea" id="RHEA-COMP:11605"/>
        <dbReference type="ChEBI" id="CHEBI:15378"/>
        <dbReference type="ChEBI" id="CHEBI:30013"/>
        <dbReference type="ChEBI" id="CHEBI:30616"/>
        <dbReference type="ChEBI" id="CHEBI:61977"/>
        <dbReference type="ChEBI" id="CHEBI:456216"/>
        <dbReference type="EC" id="2.7.11.1"/>
    </reaction>
</comment>
<dbReference type="EMBL" id="HBFB01012772">
    <property type="protein sequence ID" value="CAD8676014.1"/>
    <property type="molecule type" value="Transcribed_RNA"/>
</dbReference>
<dbReference type="SUPFAM" id="SSF56112">
    <property type="entry name" value="Protein kinase-like (PK-like)"/>
    <property type="match status" value="1"/>
</dbReference>
<accession>A0A7S0RFW0</accession>
<evidence type="ECO:0000256" key="7">
    <source>
        <dbReference type="ARBA" id="ARBA00047899"/>
    </source>
</evidence>
<sequence length="680" mass="69627">MKKLLAGLGKPKEDPNSLLSKTVQIDKYVVRCEESIGEGGYASIYKAREVTSGQVFAMKHIRLSTSEDINETMREGQIMARLRQHPNILKMHAMAFAGSQGKETDAFMLLDYCPTTLLDLMQRTSFQLDDFLIYEVFSEVCAAVAHMHHFSPPYAHRDIKAENVLKNSAGRWVICDFGSCTERGQVYETPAEMAMEEEVIRRTTTPAYRAPEMWDLMSRHRIDTKVDIWALGVLLYVLCFGKLPFQGGSKLEVLFGKYEMPAGRTPALCDLIRALLVTNPAERPDIAAVISRLEAVKQQLVSGFGAALPPPAAAAAVPGHVSSPPPAAVLAPSVSASLAAGGPPGVRSAVSGPAAAAAPLAAAQPPAPAAALPGASAPSGGLHRKSNPIASGASLTLSGPVSPALAGGAIPAVSQSLGGGSISAALQPGGGSISAGGMTPPPAKPPPTTGTLIDVASPEPPPQPPVSLAEQQVSLLGAGGASSGPVPPPPGHKHKKTKSKTAFDAVFASDSSALAAPLADGAAAGGHSAFEPDWGEDQPDWSRAPVITATASAPPAAHSGLAGAGSASPGPRKPPPHTAHSRNASLPDMPAGHEQGRVDSFSSGGGGGPGEVDALRVQVKGLTATTHALAARLKSLEEVVAAQARIIQALQAQQPGARSGGGGAAGQAGSWHAFDGHATA</sequence>
<keyword evidence="4 9" id="KW-0547">Nucleotide-binding</keyword>
<dbReference type="EC" id="2.7.11.1" evidence="1"/>
<protein>
    <recommendedName>
        <fullName evidence="1">non-specific serine/threonine protein kinase</fullName>
        <ecNumber evidence="1">2.7.11.1</ecNumber>
    </recommendedName>
</protein>
<dbReference type="InterPro" id="IPR011009">
    <property type="entry name" value="Kinase-like_dom_sf"/>
</dbReference>
<evidence type="ECO:0000256" key="9">
    <source>
        <dbReference type="PROSITE-ProRule" id="PRU10141"/>
    </source>
</evidence>
<evidence type="ECO:0000256" key="1">
    <source>
        <dbReference type="ARBA" id="ARBA00012513"/>
    </source>
</evidence>
<feature type="compositionally biased region" description="Low complexity" evidence="10">
    <location>
        <begin position="553"/>
        <end position="570"/>
    </location>
</feature>
<dbReference type="InterPro" id="IPR017441">
    <property type="entry name" value="Protein_kinase_ATP_BS"/>
</dbReference>
<dbReference type="PANTHER" id="PTHR22967">
    <property type="entry name" value="SERINE/THREONINE PROTEIN KINASE"/>
    <property type="match status" value="1"/>
</dbReference>
<dbReference type="Pfam" id="PF00069">
    <property type="entry name" value="Pkinase"/>
    <property type="match status" value="1"/>
</dbReference>
<dbReference type="PROSITE" id="PS00107">
    <property type="entry name" value="PROTEIN_KINASE_ATP"/>
    <property type="match status" value="1"/>
</dbReference>
<keyword evidence="5" id="KW-0418">Kinase</keyword>
<evidence type="ECO:0000256" key="4">
    <source>
        <dbReference type="ARBA" id="ARBA00022741"/>
    </source>
</evidence>
<feature type="compositionally biased region" description="Pro residues" evidence="10">
    <location>
        <begin position="439"/>
        <end position="448"/>
    </location>
</feature>
<evidence type="ECO:0000256" key="5">
    <source>
        <dbReference type="ARBA" id="ARBA00022777"/>
    </source>
</evidence>
<feature type="compositionally biased region" description="Low complexity" evidence="10">
    <location>
        <begin position="466"/>
        <end position="476"/>
    </location>
</feature>
<proteinExistence type="predicted"/>
<feature type="region of interest" description="Disordered" evidence="10">
    <location>
        <begin position="423"/>
        <end position="499"/>
    </location>
</feature>
<dbReference type="GO" id="GO:0005524">
    <property type="term" value="F:ATP binding"/>
    <property type="evidence" value="ECO:0007669"/>
    <property type="project" value="UniProtKB-UniRule"/>
</dbReference>
<name>A0A7S0RFW0_9CHLO</name>
<evidence type="ECO:0000256" key="6">
    <source>
        <dbReference type="ARBA" id="ARBA00022840"/>
    </source>
</evidence>
<feature type="region of interest" description="Disordered" evidence="10">
    <location>
        <begin position="553"/>
        <end position="609"/>
    </location>
</feature>
<evidence type="ECO:0000256" key="3">
    <source>
        <dbReference type="ARBA" id="ARBA00022679"/>
    </source>
</evidence>
<dbReference type="GO" id="GO:0005737">
    <property type="term" value="C:cytoplasm"/>
    <property type="evidence" value="ECO:0007669"/>
    <property type="project" value="TreeGrafter"/>
</dbReference>
<feature type="region of interest" description="Disordered" evidence="10">
    <location>
        <begin position="657"/>
        <end position="680"/>
    </location>
</feature>
<dbReference type="AlphaFoldDB" id="A0A7S0RFW0"/>
<comment type="catalytic activity">
    <reaction evidence="8">
        <text>L-seryl-[protein] + ATP = O-phospho-L-seryl-[protein] + ADP + H(+)</text>
        <dbReference type="Rhea" id="RHEA:17989"/>
        <dbReference type="Rhea" id="RHEA-COMP:9863"/>
        <dbReference type="Rhea" id="RHEA-COMP:11604"/>
        <dbReference type="ChEBI" id="CHEBI:15378"/>
        <dbReference type="ChEBI" id="CHEBI:29999"/>
        <dbReference type="ChEBI" id="CHEBI:30616"/>
        <dbReference type="ChEBI" id="CHEBI:83421"/>
        <dbReference type="ChEBI" id="CHEBI:456216"/>
        <dbReference type="EC" id="2.7.11.1"/>
    </reaction>
</comment>
<keyword evidence="2" id="KW-0723">Serine/threonine-protein kinase</keyword>
<feature type="binding site" evidence="9">
    <location>
        <position position="59"/>
    </location>
    <ligand>
        <name>ATP</name>
        <dbReference type="ChEBI" id="CHEBI:30616"/>
    </ligand>
</feature>
<dbReference type="InterPro" id="IPR000719">
    <property type="entry name" value="Prot_kinase_dom"/>
</dbReference>
<evidence type="ECO:0000256" key="10">
    <source>
        <dbReference type="SAM" id="MobiDB-lite"/>
    </source>
</evidence>